<keyword evidence="2" id="KW-1185">Reference proteome</keyword>
<dbReference type="Pfam" id="PF10604">
    <property type="entry name" value="Polyketide_cyc2"/>
    <property type="match status" value="1"/>
</dbReference>
<dbReference type="EMBL" id="VUOC01000002">
    <property type="protein sequence ID" value="KAA2243826.1"/>
    <property type="molecule type" value="Genomic_DNA"/>
</dbReference>
<evidence type="ECO:0000313" key="2">
    <source>
        <dbReference type="Proteomes" id="UP000324611"/>
    </source>
</evidence>
<comment type="caution">
    <text evidence="1">The sequence shown here is derived from an EMBL/GenBank/DDBJ whole genome shotgun (WGS) entry which is preliminary data.</text>
</comment>
<gene>
    <name evidence="1" type="ORF">F0L74_15235</name>
</gene>
<dbReference type="SUPFAM" id="SSF55961">
    <property type="entry name" value="Bet v1-like"/>
    <property type="match status" value="1"/>
</dbReference>
<proteinExistence type="predicted"/>
<evidence type="ECO:0000313" key="1">
    <source>
        <dbReference type="EMBL" id="KAA2243826.1"/>
    </source>
</evidence>
<protein>
    <submittedName>
        <fullName evidence="1">Polyketide cyclase/dehydrase</fullName>
    </submittedName>
</protein>
<dbReference type="Proteomes" id="UP000324611">
    <property type="component" value="Unassembled WGS sequence"/>
</dbReference>
<dbReference type="AlphaFoldDB" id="A0A5B2VZY7"/>
<organism evidence="1 2">
    <name type="scientific">Chitinophaga agrisoli</name>
    <dbReference type="NCBI Taxonomy" id="2607653"/>
    <lineage>
        <taxon>Bacteria</taxon>
        <taxon>Pseudomonadati</taxon>
        <taxon>Bacteroidota</taxon>
        <taxon>Chitinophagia</taxon>
        <taxon>Chitinophagales</taxon>
        <taxon>Chitinophagaceae</taxon>
        <taxon>Chitinophaga</taxon>
    </lineage>
</organism>
<reference evidence="1 2" key="1">
    <citation type="submission" date="2019-09" db="EMBL/GenBank/DDBJ databases">
        <title>Chitinophaga ginsengihumi sp. nov., isolated from soil of ginseng rhizosphere.</title>
        <authorList>
            <person name="Lee J."/>
        </authorList>
    </citation>
    <scope>NUCLEOTIDE SEQUENCE [LARGE SCALE GENOMIC DNA]</scope>
    <source>
        <strain evidence="1 2">BN140078</strain>
    </source>
</reference>
<dbReference type="Gene3D" id="3.30.530.20">
    <property type="match status" value="1"/>
</dbReference>
<dbReference type="InterPro" id="IPR019587">
    <property type="entry name" value="Polyketide_cyclase/dehydratase"/>
</dbReference>
<accession>A0A5B2VZY7</accession>
<sequence>MNLQQTNNAIMLPTNENAAVYCQGTINIKASSETVWNMLTDINNWSKWMSSVSRSKINGALMPDTSFDWKAGGSKIHSILHTVMPFSNLGWTGKVYGIYAVHNWNFKEVDGITTVTVSESMEGWLTKVFKRSLNKVVDKDMQQSLEELKAACEKVS</sequence>
<dbReference type="InterPro" id="IPR023393">
    <property type="entry name" value="START-like_dom_sf"/>
</dbReference>
<reference evidence="1 2" key="2">
    <citation type="submission" date="2019-09" db="EMBL/GenBank/DDBJ databases">
        <authorList>
            <person name="Jin C."/>
        </authorList>
    </citation>
    <scope>NUCLEOTIDE SEQUENCE [LARGE SCALE GENOMIC DNA]</scope>
    <source>
        <strain evidence="1 2">BN140078</strain>
    </source>
</reference>
<dbReference type="RefSeq" id="WP_149838701.1">
    <property type="nucleotide sequence ID" value="NZ_VUOC01000002.1"/>
</dbReference>
<name>A0A5B2VZY7_9BACT</name>